<evidence type="ECO:0000313" key="4">
    <source>
        <dbReference type="Proteomes" id="UP000265443"/>
    </source>
</evidence>
<evidence type="ECO:0000313" key="3">
    <source>
        <dbReference type="EMBL" id="RIH78620.1"/>
    </source>
</evidence>
<feature type="domain" description="Phosphatidic acid phosphatase type 2/haloperoxidase" evidence="2">
    <location>
        <begin position="304"/>
        <end position="413"/>
    </location>
</feature>
<dbReference type="Pfam" id="PF01569">
    <property type="entry name" value="PAP2"/>
    <property type="match status" value="1"/>
</dbReference>
<dbReference type="EMBL" id="QWKY01000021">
    <property type="protein sequence ID" value="RIH78620.1"/>
    <property type="molecule type" value="Genomic_DNA"/>
</dbReference>
<dbReference type="Proteomes" id="UP000265443">
    <property type="component" value="Unassembled WGS sequence"/>
</dbReference>
<dbReference type="SUPFAM" id="SSF48317">
    <property type="entry name" value="Acid phosphatase/Vanadium-dependent haloperoxidase"/>
    <property type="match status" value="1"/>
</dbReference>
<reference evidence="3 4" key="1">
    <citation type="submission" date="2018-08" db="EMBL/GenBank/DDBJ databases">
        <title>Meiothermus hypogaeus DSM 23238 genome sequencing project.</title>
        <authorList>
            <person name="Da Costa M.S."/>
            <person name="Albuquerque L."/>
            <person name="Raposo P."/>
            <person name="Froufe H.J.C."/>
            <person name="Barroso C.S."/>
            <person name="Egas C."/>
        </authorList>
    </citation>
    <scope>NUCLEOTIDE SEQUENCE [LARGE SCALE GENOMIC DNA]</scope>
    <source>
        <strain evidence="3 4">DSM 23238</strain>
    </source>
</reference>
<dbReference type="Gene3D" id="1.10.606.20">
    <property type="match status" value="1"/>
</dbReference>
<proteinExistence type="predicted"/>
<accession>A0ABX9MNC8</accession>
<name>A0ABX9MNC8_9DEIN</name>
<evidence type="ECO:0000256" key="1">
    <source>
        <dbReference type="SAM" id="SignalP"/>
    </source>
</evidence>
<comment type="caution">
    <text evidence="3">The sequence shown here is derived from an EMBL/GenBank/DDBJ whole genome shotgun (WGS) entry which is preliminary data.</text>
</comment>
<evidence type="ECO:0000259" key="2">
    <source>
        <dbReference type="Pfam" id="PF01569"/>
    </source>
</evidence>
<protein>
    <submittedName>
        <fullName evidence="3">PAP2 superfamily protein</fullName>
    </submittedName>
</protein>
<dbReference type="InterPro" id="IPR052559">
    <property type="entry name" value="V-haloperoxidase"/>
</dbReference>
<dbReference type="PANTHER" id="PTHR34599:SF1">
    <property type="entry name" value="PHOSPHATIDIC ACID PHOSPHATASE TYPE 2_HALOPEROXIDASE DOMAIN-CONTAINING PROTEIN"/>
    <property type="match status" value="1"/>
</dbReference>
<keyword evidence="4" id="KW-1185">Reference proteome</keyword>
<dbReference type="InterPro" id="IPR036938">
    <property type="entry name" value="PAP2/HPO_sf"/>
</dbReference>
<dbReference type="CDD" id="cd03398">
    <property type="entry name" value="PAP2_haloperoxidase"/>
    <property type="match status" value="1"/>
</dbReference>
<keyword evidence="1" id="KW-0732">Signal</keyword>
<sequence length="420" mass="46442">MPFVQQRLTSRTLTWSLVVLLLCISGPGSAQQIQSRAWIATTTPAVERLGAQLQASPNPLPTNLSWDTLSELQRLELLGIQTQMFSPPRTARALALLSVAMNDSLYLLRKYPEAEPNVVVAYAAQEVMLYLHPTFPNLKDAIRQTTANIYAQASSAGFAERNLRLSREIGRQIGLQVVAWGRRDGAARQVIPTYPAPAPGVWVLPLGRPAAEPGWGNVTPIGVTPAELARSSPPPAWNSPEFERERTLFWAEQQKLDDYGQQIAEKWAGDPGTVTPAGLWQEAAVEILRKREYQAADAVAILAALNVAMHNSFIACWRDKFIYYTARPDQWVATFDKHWRPYLPTPRFPAYPSGHSSVSGAAATILTAFFPGEAKTWDNMAKEASYSRIIAGIHWFFDGSGGLDLGERVAKQVLEILQKP</sequence>
<gene>
    <name evidence="3" type="ORF">Mhypo_01469</name>
</gene>
<feature type="chain" id="PRO_5046013284" evidence="1">
    <location>
        <begin position="31"/>
        <end position="420"/>
    </location>
</feature>
<organism evidence="3 4">
    <name type="scientific">Meiothermus hypogaeus</name>
    <dbReference type="NCBI Taxonomy" id="884155"/>
    <lineage>
        <taxon>Bacteria</taxon>
        <taxon>Thermotogati</taxon>
        <taxon>Deinococcota</taxon>
        <taxon>Deinococci</taxon>
        <taxon>Thermales</taxon>
        <taxon>Thermaceae</taxon>
        <taxon>Meiothermus</taxon>
    </lineage>
</organism>
<feature type="signal peptide" evidence="1">
    <location>
        <begin position="1"/>
        <end position="30"/>
    </location>
</feature>
<dbReference type="InterPro" id="IPR000326">
    <property type="entry name" value="PAP2/HPO"/>
</dbReference>
<dbReference type="PANTHER" id="PTHR34599">
    <property type="entry name" value="PEROXIDASE-RELATED"/>
    <property type="match status" value="1"/>
</dbReference>